<protein>
    <submittedName>
        <fullName evidence="2">Uncharacterized protein</fullName>
    </submittedName>
</protein>
<dbReference type="EMBL" id="CADEAL010001680">
    <property type="protein sequence ID" value="CAB1434617.1"/>
    <property type="molecule type" value="Genomic_DNA"/>
</dbReference>
<feature type="region of interest" description="Disordered" evidence="1">
    <location>
        <begin position="192"/>
        <end position="214"/>
    </location>
</feature>
<keyword evidence="3" id="KW-1185">Reference proteome</keyword>
<evidence type="ECO:0000256" key="1">
    <source>
        <dbReference type="SAM" id="MobiDB-lite"/>
    </source>
</evidence>
<gene>
    <name evidence="2" type="ORF">PLEPLA_LOCUS22666</name>
</gene>
<feature type="region of interest" description="Disordered" evidence="1">
    <location>
        <begin position="134"/>
        <end position="163"/>
    </location>
</feature>
<accession>A0A9N7YKA5</accession>
<sequence>MNMHRFSFSGRDLYLISVAETSRCLSDLSVLRTQIHLLVFLVGGRFRGQPTPRHYIRSRRSAQLHRERLALRVRTPPHAPAMPSGLDFQAAQPGSAHLLQQCLYTEEINNINFLLMCCESALFDFQMEIARSRPRVDPEQNLGQLTSSGGGSPTKQTGTPTYRAAPLEPCTCTVLHRTYRLQRRVRLYGRPASASRLPRPDTASSCGRLRPDLF</sequence>
<name>A0A9N7YKA5_PLEPL</name>
<evidence type="ECO:0000313" key="3">
    <source>
        <dbReference type="Proteomes" id="UP001153269"/>
    </source>
</evidence>
<organism evidence="2 3">
    <name type="scientific">Pleuronectes platessa</name>
    <name type="common">European plaice</name>
    <dbReference type="NCBI Taxonomy" id="8262"/>
    <lineage>
        <taxon>Eukaryota</taxon>
        <taxon>Metazoa</taxon>
        <taxon>Chordata</taxon>
        <taxon>Craniata</taxon>
        <taxon>Vertebrata</taxon>
        <taxon>Euteleostomi</taxon>
        <taxon>Actinopterygii</taxon>
        <taxon>Neopterygii</taxon>
        <taxon>Teleostei</taxon>
        <taxon>Neoteleostei</taxon>
        <taxon>Acanthomorphata</taxon>
        <taxon>Carangaria</taxon>
        <taxon>Pleuronectiformes</taxon>
        <taxon>Pleuronectoidei</taxon>
        <taxon>Pleuronectidae</taxon>
        <taxon>Pleuronectes</taxon>
    </lineage>
</organism>
<dbReference type="AlphaFoldDB" id="A0A9N7YKA5"/>
<reference evidence="2" key="1">
    <citation type="submission" date="2020-03" db="EMBL/GenBank/DDBJ databases">
        <authorList>
            <person name="Weist P."/>
        </authorList>
    </citation>
    <scope>NUCLEOTIDE SEQUENCE</scope>
</reference>
<dbReference type="Proteomes" id="UP001153269">
    <property type="component" value="Unassembled WGS sequence"/>
</dbReference>
<feature type="compositionally biased region" description="Polar residues" evidence="1">
    <location>
        <begin position="141"/>
        <end position="160"/>
    </location>
</feature>
<proteinExistence type="predicted"/>
<evidence type="ECO:0000313" key="2">
    <source>
        <dbReference type="EMBL" id="CAB1434617.1"/>
    </source>
</evidence>
<comment type="caution">
    <text evidence="2">The sequence shown here is derived from an EMBL/GenBank/DDBJ whole genome shotgun (WGS) entry which is preliminary data.</text>
</comment>